<evidence type="ECO:0000313" key="2">
    <source>
        <dbReference type="EMBL" id="KAE9394299.1"/>
    </source>
</evidence>
<sequence>MSFGNGISSFKFYVLSLPLSPISSLIIYFPKTDGAPASIDGFRDSGPLLCTTLFSQEGLDNSTEHEISVLVAGFSPSANETVQNEEATFWPLLLLFHQFTTSNAVGNISAAPIVIWNPVNVFNRYQHNGASSYSMSPIPFAFLSLLPVYIAASIVWVGGFELYA</sequence>
<feature type="transmembrane region" description="Helical" evidence="1">
    <location>
        <begin position="12"/>
        <end position="29"/>
    </location>
</feature>
<keyword evidence="1" id="KW-0812">Transmembrane</keyword>
<proteinExistence type="predicted"/>
<dbReference type="Proteomes" id="UP000799118">
    <property type="component" value="Unassembled WGS sequence"/>
</dbReference>
<accession>A0A6A4H7U1</accession>
<dbReference type="AlphaFoldDB" id="A0A6A4H7U1"/>
<protein>
    <submittedName>
        <fullName evidence="2">Uncharacterized protein</fullName>
    </submittedName>
</protein>
<feature type="transmembrane region" description="Helical" evidence="1">
    <location>
        <begin position="140"/>
        <end position="163"/>
    </location>
</feature>
<reference evidence="2" key="1">
    <citation type="journal article" date="2019" name="Environ. Microbiol.">
        <title>Fungal ecological strategies reflected in gene transcription - a case study of two litter decomposers.</title>
        <authorList>
            <person name="Barbi F."/>
            <person name="Kohler A."/>
            <person name="Barry K."/>
            <person name="Baskaran P."/>
            <person name="Daum C."/>
            <person name="Fauchery L."/>
            <person name="Ihrmark K."/>
            <person name="Kuo A."/>
            <person name="LaButti K."/>
            <person name="Lipzen A."/>
            <person name="Morin E."/>
            <person name="Grigoriev I.V."/>
            <person name="Henrissat B."/>
            <person name="Lindahl B."/>
            <person name="Martin F."/>
        </authorList>
    </citation>
    <scope>NUCLEOTIDE SEQUENCE</scope>
    <source>
        <strain evidence="2">JB14</strain>
    </source>
</reference>
<evidence type="ECO:0000256" key="1">
    <source>
        <dbReference type="SAM" id="Phobius"/>
    </source>
</evidence>
<organism evidence="2 3">
    <name type="scientific">Gymnopus androsaceus JB14</name>
    <dbReference type="NCBI Taxonomy" id="1447944"/>
    <lineage>
        <taxon>Eukaryota</taxon>
        <taxon>Fungi</taxon>
        <taxon>Dikarya</taxon>
        <taxon>Basidiomycota</taxon>
        <taxon>Agaricomycotina</taxon>
        <taxon>Agaricomycetes</taxon>
        <taxon>Agaricomycetidae</taxon>
        <taxon>Agaricales</taxon>
        <taxon>Marasmiineae</taxon>
        <taxon>Omphalotaceae</taxon>
        <taxon>Gymnopus</taxon>
    </lineage>
</organism>
<keyword evidence="3" id="KW-1185">Reference proteome</keyword>
<dbReference type="OrthoDB" id="2984396at2759"/>
<evidence type="ECO:0000313" key="3">
    <source>
        <dbReference type="Proteomes" id="UP000799118"/>
    </source>
</evidence>
<keyword evidence="1" id="KW-1133">Transmembrane helix</keyword>
<name>A0A6A4H7U1_9AGAR</name>
<dbReference type="EMBL" id="ML769553">
    <property type="protein sequence ID" value="KAE9394299.1"/>
    <property type="molecule type" value="Genomic_DNA"/>
</dbReference>
<keyword evidence="1" id="KW-0472">Membrane</keyword>
<gene>
    <name evidence="2" type="ORF">BT96DRAFT_923640</name>
</gene>